<organism evidence="2 3">
    <name type="scientific">Caenorhabditis auriculariae</name>
    <dbReference type="NCBI Taxonomy" id="2777116"/>
    <lineage>
        <taxon>Eukaryota</taxon>
        <taxon>Metazoa</taxon>
        <taxon>Ecdysozoa</taxon>
        <taxon>Nematoda</taxon>
        <taxon>Chromadorea</taxon>
        <taxon>Rhabditida</taxon>
        <taxon>Rhabditina</taxon>
        <taxon>Rhabditomorpha</taxon>
        <taxon>Rhabditoidea</taxon>
        <taxon>Rhabditidae</taxon>
        <taxon>Peloderinae</taxon>
        <taxon>Caenorhabditis</taxon>
    </lineage>
</organism>
<feature type="region of interest" description="Disordered" evidence="1">
    <location>
        <begin position="129"/>
        <end position="152"/>
    </location>
</feature>
<dbReference type="AlphaFoldDB" id="A0A8S1HQG8"/>
<comment type="caution">
    <text evidence="2">The sequence shown here is derived from an EMBL/GenBank/DDBJ whole genome shotgun (WGS) entry which is preliminary data.</text>
</comment>
<dbReference type="Proteomes" id="UP000835052">
    <property type="component" value="Unassembled WGS sequence"/>
</dbReference>
<reference evidence="2" key="1">
    <citation type="submission" date="2020-10" db="EMBL/GenBank/DDBJ databases">
        <authorList>
            <person name="Kikuchi T."/>
        </authorList>
    </citation>
    <scope>NUCLEOTIDE SEQUENCE</scope>
    <source>
        <strain evidence="2">NKZ352</strain>
    </source>
</reference>
<keyword evidence="3" id="KW-1185">Reference proteome</keyword>
<feature type="compositionally biased region" description="Polar residues" evidence="1">
    <location>
        <begin position="131"/>
        <end position="144"/>
    </location>
</feature>
<dbReference type="EMBL" id="CAJGYM010000114">
    <property type="protein sequence ID" value="CAD6198071.1"/>
    <property type="molecule type" value="Genomic_DNA"/>
</dbReference>
<sequence>MVGCSRFPIDICPLQPTPWFISIYVAADVIEMVSEIRPGTGGRSAIPTVHYFATIGQRRPPSYVACGKTSGGATHEGEAVLLEEKLTLYQEKRRRRRQEEAELDMCCATGQLLADEMNAPAGLTTRRAKTTVASSNCQPSTPSEGLSDMLWG</sequence>
<protein>
    <submittedName>
        <fullName evidence="2">Uncharacterized protein</fullName>
    </submittedName>
</protein>
<evidence type="ECO:0000256" key="1">
    <source>
        <dbReference type="SAM" id="MobiDB-lite"/>
    </source>
</evidence>
<proteinExistence type="predicted"/>
<name>A0A8S1HQG8_9PELO</name>
<accession>A0A8S1HQG8</accession>
<evidence type="ECO:0000313" key="3">
    <source>
        <dbReference type="Proteomes" id="UP000835052"/>
    </source>
</evidence>
<evidence type="ECO:0000313" key="2">
    <source>
        <dbReference type="EMBL" id="CAD6198071.1"/>
    </source>
</evidence>
<gene>
    <name evidence="2" type="ORF">CAUJ_LOCUS13978</name>
</gene>